<dbReference type="EMBL" id="BJON01000008">
    <property type="protein sequence ID" value="GED68229.1"/>
    <property type="molecule type" value="Genomic_DNA"/>
</dbReference>
<proteinExistence type="predicted"/>
<dbReference type="RefSeq" id="WP_049737388.1">
    <property type="nucleotide sequence ID" value="NZ_BJON01000008.1"/>
</dbReference>
<organism evidence="2 3">
    <name type="scientific">Brevibacillus reuszeri</name>
    <dbReference type="NCBI Taxonomy" id="54915"/>
    <lineage>
        <taxon>Bacteria</taxon>
        <taxon>Bacillati</taxon>
        <taxon>Bacillota</taxon>
        <taxon>Bacilli</taxon>
        <taxon>Bacillales</taxon>
        <taxon>Paenibacillaceae</taxon>
        <taxon>Brevibacillus</taxon>
    </lineage>
</organism>
<dbReference type="Proteomes" id="UP000319578">
    <property type="component" value="Unassembled WGS sequence"/>
</dbReference>
<reference evidence="2 3" key="1">
    <citation type="submission" date="2019-06" db="EMBL/GenBank/DDBJ databases">
        <title>Whole genome shotgun sequence of Brevibacillus reuszeri NBRC 15719.</title>
        <authorList>
            <person name="Hosoyama A."/>
            <person name="Uohara A."/>
            <person name="Ohji S."/>
            <person name="Ichikawa N."/>
        </authorList>
    </citation>
    <scope>NUCLEOTIDE SEQUENCE [LARGE SCALE GENOMIC DNA]</scope>
    <source>
        <strain evidence="2 3">NBRC 15719</strain>
    </source>
</reference>
<keyword evidence="3" id="KW-1185">Reference proteome</keyword>
<name>A0ABQ0TLE8_9BACL</name>
<evidence type="ECO:0000256" key="1">
    <source>
        <dbReference type="SAM" id="MobiDB-lite"/>
    </source>
</evidence>
<accession>A0ABQ0TLE8</accession>
<gene>
    <name evidence="2" type="ORF">BRE01_19310</name>
</gene>
<comment type="caution">
    <text evidence="2">The sequence shown here is derived from an EMBL/GenBank/DDBJ whole genome shotgun (WGS) entry which is preliminary data.</text>
</comment>
<evidence type="ECO:0000313" key="3">
    <source>
        <dbReference type="Proteomes" id="UP000319578"/>
    </source>
</evidence>
<sequence>MSKDKLKDKHHDSSSKEAISNEKHKQAYADMNDLNDAASAFFRIPVFFSHQNLFTLGPSQPPLSQEQLFIIRLFKEIQKVLLFPRTIPNTDQYPNTTLENIRTMINSSYGTIAALLKPTRATGQGEPYSPFLQIEPSMSLQYGLPLILVKQDTISAGGIWGDAGPLAPYTPLTWHSSTGVTVNEFFESVQWKEALQNWAGQVRSGYFIQTGPEYKYSCND</sequence>
<evidence type="ECO:0000313" key="2">
    <source>
        <dbReference type="EMBL" id="GED68229.1"/>
    </source>
</evidence>
<feature type="region of interest" description="Disordered" evidence="1">
    <location>
        <begin position="1"/>
        <end position="21"/>
    </location>
</feature>
<protein>
    <submittedName>
        <fullName evidence="2">Uncharacterized protein</fullName>
    </submittedName>
</protein>